<proteinExistence type="predicted"/>
<evidence type="ECO:0000313" key="2">
    <source>
        <dbReference type="Proteomes" id="UP000248555"/>
    </source>
</evidence>
<dbReference type="SUPFAM" id="SSF49764">
    <property type="entry name" value="HSP20-like chaperones"/>
    <property type="match status" value="1"/>
</dbReference>
<dbReference type="EMBL" id="QLMH01000011">
    <property type="protein sequence ID" value="RAK18186.1"/>
    <property type="molecule type" value="Genomic_DNA"/>
</dbReference>
<name>A0A327YDP4_9BACL</name>
<dbReference type="CDD" id="cd00298">
    <property type="entry name" value="ACD_sHsps_p23-like"/>
    <property type="match status" value="1"/>
</dbReference>
<keyword evidence="2" id="KW-1185">Reference proteome</keyword>
<dbReference type="RefSeq" id="WP_111645733.1">
    <property type="nucleotide sequence ID" value="NZ_QLMH01000011.1"/>
</dbReference>
<dbReference type="AlphaFoldDB" id="A0A327YDP4"/>
<gene>
    <name evidence="1" type="ORF">B0I26_1113</name>
</gene>
<evidence type="ECO:0008006" key="3">
    <source>
        <dbReference type="Google" id="ProtNLM"/>
    </source>
</evidence>
<accession>A0A327YDP4</accession>
<dbReference type="OrthoDB" id="2905328at2"/>
<organism evidence="1 2">
    <name type="scientific">Paranoxybacillus vitaminiphilus</name>
    <dbReference type="NCBI Taxonomy" id="581036"/>
    <lineage>
        <taxon>Bacteria</taxon>
        <taxon>Bacillati</taxon>
        <taxon>Bacillota</taxon>
        <taxon>Bacilli</taxon>
        <taxon>Bacillales</taxon>
        <taxon>Anoxybacillaceae</taxon>
        <taxon>Paranoxybacillus</taxon>
    </lineage>
</organism>
<comment type="caution">
    <text evidence="1">The sequence shown here is derived from an EMBL/GenBank/DDBJ whole genome shotgun (WGS) entry which is preliminary data.</text>
</comment>
<reference evidence="1 2" key="1">
    <citation type="submission" date="2018-06" db="EMBL/GenBank/DDBJ databases">
        <title>Genomic Encyclopedia of Type Strains, Phase III (KMG-III): the genomes of soil and plant-associated and newly described type strains.</title>
        <authorList>
            <person name="Whitman W."/>
        </authorList>
    </citation>
    <scope>NUCLEOTIDE SEQUENCE [LARGE SCALE GENOMIC DNA]</scope>
    <source>
        <strain evidence="1 2">CGMCC 1.8979</strain>
    </source>
</reference>
<protein>
    <recommendedName>
        <fullName evidence="3">HSP20 family molecular chaperone IbpA</fullName>
    </recommendedName>
</protein>
<dbReference type="Proteomes" id="UP000248555">
    <property type="component" value="Unassembled WGS sequence"/>
</dbReference>
<dbReference type="InterPro" id="IPR008978">
    <property type="entry name" value="HSP20-like_chaperone"/>
</dbReference>
<evidence type="ECO:0000313" key="1">
    <source>
        <dbReference type="EMBL" id="RAK18186.1"/>
    </source>
</evidence>
<sequence length="166" mass="18938">MFPFQSLFPFKDGIQKWLQQSHSTEIEKYVQDSISKSITNSMQMYGHHAEILKKLFRNGEPTSSHTSDHSIVAPTLDVNIFESHDDIYLKIPVKDSSQLSQLKIFHTSNQAIIEGIPSPEDRHVISLPSIVKKKGASTNYKDGILQIKIPKRIDFQYTEIDVPNID</sequence>
<dbReference type="Gene3D" id="2.60.40.790">
    <property type="match status" value="1"/>
</dbReference>